<dbReference type="AlphaFoldDB" id="A0A2J6S1W4"/>
<evidence type="ECO:0000256" key="1">
    <source>
        <dbReference type="SAM" id="MobiDB-lite"/>
    </source>
</evidence>
<gene>
    <name evidence="2" type="ORF">L207DRAFT_286106</name>
</gene>
<reference evidence="2 3" key="1">
    <citation type="submission" date="2016-04" db="EMBL/GenBank/DDBJ databases">
        <title>A degradative enzymes factory behind the ericoid mycorrhizal symbiosis.</title>
        <authorList>
            <consortium name="DOE Joint Genome Institute"/>
            <person name="Martino E."/>
            <person name="Morin E."/>
            <person name="Grelet G."/>
            <person name="Kuo A."/>
            <person name="Kohler A."/>
            <person name="Daghino S."/>
            <person name="Barry K."/>
            <person name="Choi C."/>
            <person name="Cichocki N."/>
            <person name="Clum A."/>
            <person name="Copeland A."/>
            <person name="Hainaut M."/>
            <person name="Haridas S."/>
            <person name="Labutti K."/>
            <person name="Lindquist E."/>
            <person name="Lipzen A."/>
            <person name="Khouja H.-R."/>
            <person name="Murat C."/>
            <person name="Ohm R."/>
            <person name="Olson A."/>
            <person name="Spatafora J."/>
            <person name="Veneault-Fourrey C."/>
            <person name="Henrissat B."/>
            <person name="Grigoriev I."/>
            <person name="Martin F."/>
            <person name="Perotto S."/>
        </authorList>
    </citation>
    <scope>NUCLEOTIDE SEQUENCE [LARGE SCALE GENOMIC DNA]</scope>
    <source>
        <strain evidence="2 3">F</strain>
    </source>
</reference>
<sequence>MAEIRSLDTIMNDERSSVGDSSEDDEMAGAYLDPGPPPPTPREIDHWNYHVSLQQFAKDLQVAAKAVFPNETRSRYSNVSVLMLSWEEEDPQLPVSYEIDKLYGVFQNVYRFETEHWKIPNNNCHYRLTEKVMEFVSPTDDIDHHLKIVYYAGHARLMETRSLAWTRYVKLFPVSQYKNRAASGVTWHGSI</sequence>
<dbReference type="OrthoDB" id="4760831at2759"/>
<proteinExistence type="predicted"/>
<dbReference type="EMBL" id="KZ613941">
    <property type="protein sequence ID" value="PMD44754.1"/>
    <property type="molecule type" value="Genomic_DNA"/>
</dbReference>
<accession>A0A2J6S1W4</accession>
<keyword evidence="3" id="KW-1185">Reference proteome</keyword>
<protein>
    <submittedName>
        <fullName evidence="2">Uncharacterized protein</fullName>
    </submittedName>
</protein>
<evidence type="ECO:0000313" key="3">
    <source>
        <dbReference type="Proteomes" id="UP000235786"/>
    </source>
</evidence>
<dbReference type="Proteomes" id="UP000235786">
    <property type="component" value="Unassembled WGS sequence"/>
</dbReference>
<name>A0A2J6S1W4_HYAVF</name>
<organism evidence="2 3">
    <name type="scientific">Hyaloscypha variabilis (strain UAMH 11265 / GT02V1 / F)</name>
    <name type="common">Meliniomyces variabilis</name>
    <dbReference type="NCBI Taxonomy" id="1149755"/>
    <lineage>
        <taxon>Eukaryota</taxon>
        <taxon>Fungi</taxon>
        <taxon>Dikarya</taxon>
        <taxon>Ascomycota</taxon>
        <taxon>Pezizomycotina</taxon>
        <taxon>Leotiomycetes</taxon>
        <taxon>Helotiales</taxon>
        <taxon>Hyaloscyphaceae</taxon>
        <taxon>Hyaloscypha</taxon>
        <taxon>Hyaloscypha variabilis</taxon>
    </lineage>
</organism>
<feature type="region of interest" description="Disordered" evidence="1">
    <location>
        <begin position="1"/>
        <end position="41"/>
    </location>
</feature>
<evidence type="ECO:0000313" key="2">
    <source>
        <dbReference type="EMBL" id="PMD44754.1"/>
    </source>
</evidence>